<evidence type="ECO:0000256" key="1">
    <source>
        <dbReference type="ARBA" id="ARBA00006620"/>
    </source>
</evidence>
<keyword evidence="2" id="KW-1277">Toxin-antitoxin system</keyword>
<gene>
    <name evidence="8" type="ORF">EV698_0795</name>
</gene>
<name>A0A4Q8D013_9GAMM</name>
<dbReference type="Gene3D" id="3.30.920.30">
    <property type="entry name" value="Hypothetical protein"/>
    <property type="match status" value="1"/>
</dbReference>
<dbReference type="PANTHER" id="PTHR34873:SF3">
    <property type="entry name" value="ADDICTION MODULE TOXIN, HICA FAMILY"/>
    <property type="match status" value="1"/>
</dbReference>
<dbReference type="SUPFAM" id="SSF54786">
    <property type="entry name" value="YcfA/nrd intein domain"/>
    <property type="match status" value="1"/>
</dbReference>
<organism evidence="8 9">
    <name type="scientific">Spiribacter vilamensis</name>
    <dbReference type="NCBI Taxonomy" id="531306"/>
    <lineage>
        <taxon>Bacteria</taxon>
        <taxon>Pseudomonadati</taxon>
        <taxon>Pseudomonadota</taxon>
        <taxon>Gammaproteobacteria</taxon>
        <taxon>Chromatiales</taxon>
        <taxon>Ectothiorhodospiraceae</taxon>
        <taxon>Spiribacter</taxon>
    </lineage>
</organism>
<keyword evidence="5" id="KW-0378">Hydrolase</keyword>
<keyword evidence="7" id="KW-0346">Stress response</keyword>
<keyword evidence="9" id="KW-1185">Reference proteome</keyword>
<evidence type="ECO:0000256" key="4">
    <source>
        <dbReference type="ARBA" id="ARBA00022759"/>
    </source>
</evidence>
<evidence type="ECO:0000313" key="8">
    <source>
        <dbReference type="EMBL" id="RZU98547.1"/>
    </source>
</evidence>
<keyword evidence="6" id="KW-0694">RNA-binding</keyword>
<evidence type="ECO:0000256" key="7">
    <source>
        <dbReference type="ARBA" id="ARBA00023016"/>
    </source>
</evidence>
<dbReference type="PANTHER" id="PTHR34873">
    <property type="entry name" value="SSR1766 PROTEIN"/>
    <property type="match status" value="1"/>
</dbReference>
<keyword evidence="3" id="KW-0540">Nuclease</keyword>
<comment type="caution">
    <text evidence="8">The sequence shown here is derived from an EMBL/GenBank/DDBJ whole genome shotgun (WGS) entry which is preliminary data.</text>
</comment>
<dbReference type="GO" id="GO:0004519">
    <property type="term" value="F:endonuclease activity"/>
    <property type="evidence" value="ECO:0007669"/>
    <property type="project" value="UniProtKB-KW"/>
</dbReference>
<protein>
    <submittedName>
        <fullName evidence="8">Putative RNA binding protein YcfA (HicA-like mRNA interferase family)</fullName>
    </submittedName>
</protein>
<dbReference type="GO" id="GO:0003729">
    <property type="term" value="F:mRNA binding"/>
    <property type="evidence" value="ECO:0007669"/>
    <property type="project" value="InterPro"/>
</dbReference>
<dbReference type="GO" id="GO:0016787">
    <property type="term" value="F:hydrolase activity"/>
    <property type="evidence" value="ECO:0007669"/>
    <property type="project" value="UniProtKB-KW"/>
</dbReference>
<dbReference type="Pfam" id="PF07927">
    <property type="entry name" value="HicA_toxin"/>
    <property type="match status" value="1"/>
</dbReference>
<keyword evidence="4" id="KW-0255">Endonuclease</keyword>
<dbReference type="AlphaFoldDB" id="A0A4Q8D013"/>
<dbReference type="OrthoDB" id="9811409at2"/>
<evidence type="ECO:0000313" key="9">
    <source>
        <dbReference type="Proteomes" id="UP000292298"/>
    </source>
</evidence>
<sequence>MKVRDLIERLEADGWQQARQRGSHQQFKCPTNSGTVTVPGKLNIDVRPGTLNNVRKQAGLKK</sequence>
<dbReference type="InterPro" id="IPR012933">
    <property type="entry name" value="HicA_mRNA_interferase"/>
</dbReference>
<evidence type="ECO:0000256" key="3">
    <source>
        <dbReference type="ARBA" id="ARBA00022722"/>
    </source>
</evidence>
<comment type="similarity">
    <text evidence="1">Belongs to the HicA mRNA interferase family.</text>
</comment>
<evidence type="ECO:0000256" key="5">
    <source>
        <dbReference type="ARBA" id="ARBA00022801"/>
    </source>
</evidence>
<dbReference type="EMBL" id="SHLI01000001">
    <property type="protein sequence ID" value="RZU98547.1"/>
    <property type="molecule type" value="Genomic_DNA"/>
</dbReference>
<dbReference type="InterPro" id="IPR038570">
    <property type="entry name" value="HicA_sf"/>
</dbReference>
<reference evidence="8 9" key="1">
    <citation type="submission" date="2019-02" db="EMBL/GenBank/DDBJ databases">
        <title>Genomic Encyclopedia of Type Strains, Phase IV (KMG-IV): sequencing the most valuable type-strain genomes for metagenomic binning, comparative biology and taxonomic classification.</title>
        <authorList>
            <person name="Goeker M."/>
        </authorList>
    </citation>
    <scope>NUCLEOTIDE SEQUENCE [LARGE SCALE GENOMIC DNA]</scope>
    <source>
        <strain evidence="8 9">DSM 21056</strain>
    </source>
</reference>
<proteinExistence type="inferred from homology"/>
<evidence type="ECO:0000256" key="6">
    <source>
        <dbReference type="ARBA" id="ARBA00022884"/>
    </source>
</evidence>
<accession>A0A4Q8D013</accession>
<evidence type="ECO:0000256" key="2">
    <source>
        <dbReference type="ARBA" id="ARBA00022649"/>
    </source>
</evidence>
<dbReference type="Proteomes" id="UP000292298">
    <property type="component" value="Unassembled WGS sequence"/>
</dbReference>
<dbReference type="RefSeq" id="WP_130502840.1">
    <property type="nucleotide sequence ID" value="NZ_SHLI01000001.1"/>
</dbReference>